<keyword evidence="3" id="KW-0645">Protease</keyword>
<sequence length="303" mass="33257">MNRNIKKALFFIAFTLLSNYLLIALYFAIGGKWVMPNALIVTAVYMFIPMFIAIITQKLIYRESLKSLGLSWKLNKWFLVAWLLPLIIVLATLGISLLFPGVEYSPTTSEALERIKSIVTPEQLKQIQSDLAAMPSYALILTNILQGLIAGVTINAVFGFGEELGWRGLLQTELNFMGFWKSSAIIGLTWGVWHAPLVLLGHNYPQHPQIGVFMMTISTLLLAPIYSYIRIKSKSVIAAAIMHGTTNALAGLPISLIKGGNDLTIGMTGLAGLIAIAIVIIGLFAYDYFLAKEPVISKVKVAP</sequence>
<dbReference type="InterPro" id="IPR003675">
    <property type="entry name" value="Rce1/LyrA-like_dom"/>
</dbReference>
<feature type="transmembrane region" description="Helical" evidence="1">
    <location>
        <begin position="210"/>
        <end position="229"/>
    </location>
</feature>
<feature type="domain" description="CAAX prenyl protease 2/Lysostaphin resistance protein A-like" evidence="2">
    <location>
        <begin position="148"/>
        <end position="249"/>
    </location>
</feature>
<feature type="transmembrane region" description="Helical" evidence="1">
    <location>
        <begin position="77"/>
        <end position="99"/>
    </location>
</feature>
<feature type="transmembrane region" description="Helical" evidence="1">
    <location>
        <begin position="137"/>
        <end position="158"/>
    </location>
</feature>
<dbReference type="GO" id="GO:0080120">
    <property type="term" value="P:CAAX-box protein maturation"/>
    <property type="evidence" value="ECO:0007669"/>
    <property type="project" value="UniProtKB-ARBA"/>
</dbReference>
<evidence type="ECO:0000256" key="1">
    <source>
        <dbReference type="SAM" id="Phobius"/>
    </source>
</evidence>
<keyword evidence="3" id="KW-0378">Hydrolase</keyword>
<keyword evidence="3" id="KW-0482">Metalloprotease</keyword>
<keyword evidence="1" id="KW-0812">Transmembrane</keyword>
<reference evidence="3" key="1">
    <citation type="submission" date="2019-07" db="EMBL/GenBank/DDBJ databases">
        <title>Toxilogical consequences of a new and cryptic species of cyanobacteria (Komarekiella delphini-convector) recovered from the epidermis of a bottlenose dolphin and 1500 ft. in the air.</title>
        <authorList>
            <person name="Brown A.O."/>
            <person name="Dvorak P."/>
            <person name="Villanueva C.D."/>
            <person name="Foss A.J."/>
            <person name="Garvey A.D."/>
            <person name="Gibson Q.A."/>
            <person name="Johansen J.R."/>
            <person name="Casamatta D.A."/>
        </authorList>
    </citation>
    <scope>NUCLEOTIDE SEQUENCE</scope>
    <source>
        <strain evidence="3">SJRDD-AB1</strain>
    </source>
</reference>
<organism evidence="3 4">
    <name type="scientific">Komarekiella delphini-convector SJRDD-AB1</name>
    <dbReference type="NCBI Taxonomy" id="2593771"/>
    <lineage>
        <taxon>Bacteria</taxon>
        <taxon>Bacillati</taxon>
        <taxon>Cyanobacteriota</taxon>
        <taxon>Cyanophyceae</taxon>
        <taxon>Nostocales</taxon>
        <taxon>Nostocaceae</taxon>
        <taxon>Komarekiella</taxon>
        <taxon>Komarekiella delphini-convector</taxon>
    </lineage>
</organism>
<feature type="transmembrane region" description="Helical" evidence="1">
    <location>
        <begin position="9"/>
        <end position="29"/>
    </location>
</feature>
<evidence type="ECO:0000259" key="2">
    <source>
        <dbReference type="Pfam" id="PF02517"/>
    </source>
</evidence>
<dbReference type="Proteomes" id="UP001165986">
    <property type="component" value="Unassembled WGS sequence"/>
</dbReference>
<feature type="transmembrane region" description="Helical" evidence="1">
    <location>
        <begin position="179"/>
        <end position="198"/>
    </location>
</feature>
<dbReference type="GO" id="GO:0004175">
    <property type="term" value="F:endopeptidase activity"/>
    <property type="evidence" value="ECO:0007669"/>
    <property type="project" value="UniProtKB-ARBA"/>
</dbReference>
<feature type="transmembrane region" description="Helical" evidence="1">
    <location>
        <begin position="263"/>
        <end position="290"/>
    </location>
</feature>
<evidence type="ECO:0000313" key="3">
    <source>
        <dbReference type="EMBL" id="MBD6618888.1"/>
    </source>
</evidence>
<keyword evidence="1" id="KW-1133">Transmembrane helix</keyword>
<dbReference type="AlphaFoldDB" id="A0AA40T0T6"/>
<dbReference type="PANTHER" id="PTHR35797">
    <property type="entry name" value="PROTEASE-RELATED"/>
    <property type="match status" value="1"/>
</dbReference>
<evidence type="ECO:0000313" key="4">
    <source>
        <dbReference type="Proteomes" id="UP001165986"/>
    </source>
</evidence>
<dbReference type="GO" id="GO:0008237">
    <property type="term" value="F:metallopeptidase activity"/>
    <property type="evidence" value="ECO:0007669"/>
    <property type="project" value="UniProtKB-KW"/>
</dbReference>
<dbReference type="Pfam" id="PF02517">
    <property type="entry name" value="Rce1-like"/>
    <property type="match status" value="1"/>
</dbReference>
<gene>
    <name evidence="3" type="ORF">FNW02_24440</name>
</gene>
<dbReference type="InterPro" id="IPR042150">
    <property type="entry name" value="MmRce1-like"/>
</dbReference>
<accession>A0AA40T0T6</accession>
<protein>
    <submittedName>
        <fullName evidence="3">CPBP family intramembrane metalloprotease</fullName>
    </submittedName>
</protein>
<dbReference type="EMBL" id="VJXY01000032">
    <property type="protein sequence ID" value="MBD6618888.1"/>
    <property type="molecule type" value="Genomic_DNA"/>
</dbReference>
<keyword evidence="4" id="KW-1185">Reference proteome</keyword>
<dbReference type="PANTHER" id="PTHR35797:SF1">
    <property type="entry name" value="PROTEASE"/>
    <property type="match status" value="1"/>
</dbReference>
<feature type="transmembrane region" description="Helical" evidence="1">
    <location>
        <begin position="35"/>
        <end position="56"/>
    </location>
</feature>
<comment type="caution">
    <text evidence="3">The sequence shown here is derived from an EMBL/GenBank/DDBJ whole genome shotgun (WGS) entry which is preliminary data.</text>
</comment>
<feature type="transmembrane region" description="Helical" evidence="1">
    <location>
        <begin position="236"/>
        <end position="257"/>
    </location>
</feature>
<name>A0AA40T0T6_9NOST</name>
<proteinExistence type="predicted"/>
<keyword evidence="1" id="KW-0472">Membrane</keyword>